<comment type="caution">
    <text evidence="2">The sequence shown here is derived from an EMBL/GenBank/DDBJ whole genome shotgun (WGS) entry which is preliminary data.</text>
</comment>
<proteinExistence type="predicted"/>
<sequence length="969" mass="108100">MNTTGNEKHYVQTLYLMGEPEVCAIYPTCVLICWDPPRVTNACVEIERVMQWTYTIDWRTNHSLDKEYSSITTALCHAIIEIFYPNEIIYVRICATGTVSGEVVAFGSTKCSIDASVTIPMPWMHSHSMQCRCIFDGLLLSANGAQCVDAFPSVPGSIKVMIASTRMLESSFACLIVKIVYEVPPLPITSSTVYYFIICSKSLVKQRERLRHYSIQEILEKEKASAIFCGIGEMGSSAALAAHLFISSVSDKSNSLRERVFCIAYGSPRRMFLEDSLMLVSSSAFSGNFLYYTGLLVAADPSCGYSNVLFPSHDVKEKQKSDHSSNNNNSNNNNRSRFRFNIPLGIRCGPLLDLKSGKYFLRTQCSGLETLSEEEHHERLDIFEHLLILSQLIFPTGEVQLSPVINTLDHTLEDGVVVCLSIKGSNLQYRPHMCVSTRSGWPVNVSVTSVNPRHVTATFSLVEIMYLESSVRHKPLKRLQIDIAFLTDVGYTSFENYTIKLPGDISEILFFQTQKKLPSSWLFSQPMNLIDNAIVIEPFLTTTKIMETRGIGFTPQISTYILGEIATIAELTNHYIAKKQSVNILTFVANVAAKVSNSGMPQQAMTPMNIQIPPRREATLFEKVLGEYVISKKRTVSTLLSKLTSWKQKLQQGLPWLNDAKYVEKLRLLLSIFDKIPPSRDIPIVSLELSLLTHLLQYLRNTCGVTNINHLKSLHQIMSFEAFYQQVHPLFLASIPASENAAIEILLESAALWTVCLIFHLRSSYLFMHLVAVTGCPGSGCTTICNTIAHLSAEEKYTFKLSERLRNVVIRRTAEYELDDLKEVLILGLSATVIVVGEFADIKGLGYKATWSSIERSLRNNKKQQILTFLSKVDELVVQCSQRDISVGKDPVCTLCEKAVALATKLAGTDAPKELVAVSFAPSVSFLKASVFLQESGISADEFARKLLDVSLSKVRGILANIRQGSRLC</sequence>
<accession>A0A1X0NWP8</accession>
<dbReference type="OrthoDB" id="240966at2759"/>
<feature type="region of interest" description="Disordered" evidence="1">
    <location>
        <begin position="316"/>
        <end position="336"/>
    </location>
</feature>
<organism evidence="2 3">
    <name type="scientific">Trypanosoma theileri</name>
    <dbReference type="NCBI Taxonomy" id="67003"/>
    <lineage>
        <taxon>Eukaryota</taxon>
        <taxon>Discoba</taxon>
        <taxon>Euglenozoa</taxon>
        <taxon>Kinetoplastea</taxon>
        <taxon>Metakinetoplastina</taxon>
        <taxon>Trypanosomatida</taxon>
        <taxon>Trypanosomatidae</taxon>
        <taxon>Trypanosoma</taxon>
    </lineage>
</organism>
<protein>
    <submittedName>
        <fullName evidence="2">Trypanosoma vivax</fullName>
    </submittedName>
</protein>
<dbReference type="EMBL" id="NBCO01000013">
    <property type="protein sequence ID" value="ORC89102.1"/>
    <property type="molecule type" value="Genomic_DNA"/>
</dbReference>
<name>A0A1X0NWP8_9TRYP</name>
<dbReference type="GeneID" id="39985102"/>
<keyword evidence="3" id="KW-1185">Reference proteome</keyword>
<dbReference type="AlphaFoldDB" id="A0A1X0NWP8"/>
<feature type="compositionally biased region" description="Low complexity" evidence="1">
    <location>
        <begin position="324"/>
        <end position="336"/>
    </location>
</feature>
<evidence type="ECO:0000313" key="2">
    <source>
        <dbReference type="EMBL" id="ORC89102.1"/>
    </source>
</evidence>
<dbReference type="RefSeq" id="XP_028883168.1">
    <property type="nucleotide sequence ID" value="XM_029025322.1"/>
</dbReference>
<dbReference type="VEuPathDB" id="TriTrypDB:TM35_000131060"/>
<gene>
    <name evidence="2" type="ORF">TM35_000131060</name>
</gene>
<evidence type="ECO:0000256" key="1">
    <source>
        <dbReference type="SAM" id="MobiDB-lite"/>
    </source>
</evidence>
<evidence type="ECO:0000313" key="3">
    <source>
        <dbReference type="Proteomes" id="UP000192257"/>
    </source>
</evidence>
<reference evidence="2 3" key="1">
    <citation type="submission" date="2017-03" db="EMBL/GenBank/DDBJ databases">
        <title>An alternative strategy for trypanosome survival in the mammalian bloodstream revealed through genome and transcriptome analysis of the ubiquitous bovine parasite Trypanosoma (Megatrypanum) theileri.</title>
        <authorList>
            <person name="Kelly S."/>
            <person name="Ivens A."/>
            <person name="Mott A."/>
            <person name="O'Neill E."/>
            <person name="Emms D."/>
            <person name="Macleod O."/>
            <person name="Voorheis P."/>
            <person name="Matthews J."/>
            <person name="Matthews K."/>
            <person name="Carrington M."/>
        </authorList>
    </citation>
    <scope>NUCLEOTIDE SEQUENCE [LARGE SCALE GENOMIC DNA]</scope>
    <source>
        <strain evidence="2">Edinburgh</strain>
    </source>
</reference>
<dbReference type="Proteomes" id="UP000192257">
    <property type="component" value="Unassembled WGS sequence"/>
</dbReference>